<protein>
    <submittedName>
        <fullName evidence="11">ABC transporter permease</fullName>
    </submittedName>
</protein>
<evidence type="ECO:0000256" key="4">
    <source>
        <dbReference type="ARBA" id="ARBA00022475"/>
    </source>
</evidence>
<comment type="similarity">
    <text evidence="2">Belongs to the ABC-4 integral membrane protein family. LolC/E subfamily.</text>
</comment>
<dbReference type="Pfam" id="PF02687">
    <property type="entry name" value="FtsX"/>
    <property type="match status" value="1"/>
</dbReference>
<dbReference type="NCBIfam" id="TIGR02212">
    <property type="entry name" value="lolCE"/>
    <property type="match status" value="1"/>
</dbReference>
<dbReference type="PANTHER" id="PTHR30489:SF0">
    <property type="entry name" value="LIPOPROTEIN-RELEASING SYSTEM TRANSMEMBRANE PROTEIN LOLE"/>
    <property type="match status" value="1"/>
</dbReference>
<dbReference type="EMBL" id="CP020370">
    <property type="protein sequence ID" value="AUB84746.1"/>
    <property type="molecule type" value="Genomic_DNA"/>
</dbReference>
<accession>A0A2K8UGN7</accession>
<dbReference type="Proteomes" id="UP000232638">
    <property type="component" value="Chromosome"/>
</dbReference>
<dbReference type="GO" id="GO:0044874">
    <property type="term" value="P:lipoprotein localization to outer membrane"/>
    <property type="evidence" value="ECO:0007669"/>
    <property type="project" value="TreeGrafter"/>
</dbReference>
<keyword evidence="4" id="KW-1003">Cell membrane</keyword>
<gene>
    <name evidence="11" type="ORF">THSYN_12515</name>
</gene>
<keyword evidence="7 8" id="KW-0472">Membrane</keyword>
<comment type="subcellular location">
    <subcellularLocation>
        <location evidence="1">Cell membrane</location>
        <topology evidence="1">Multi-pass membrane protein</topology>
    </subcellularLocation>
</comment>
<feature type="domain" description="MacB-like periplasmic core" evidence="10">
    <location>
        <begin position="27"/>
        <end position="233"/>
    </location>
</feature>
<keyword evidence="3" id="KW-0813">Transport</keyword>
<dbReference type="GO" id="GO:0098797">
    <property type="term" value="C:plasma membrane protein complex"/>
    <property type="evidence" value="ECO:0007669"/>
    <property type="project" value="TreeGrafter"/>
</dbReference>
<evidence type="ECO:0000256" key="8">
    <source>
        <dbReference type="SAM" id="Phobius"/>
    </source>
</evidence>
<evidence type="ECO:0000256" key="1">
    <source>
        <dbReference type="ARBA" id="ARBA00004651"/>
    </source>
</evidence>
<evidence type="ECO:0000256" key="7">
    <source>
        <dbReference type="ARBA" id="ARBA00023136"/>
    </source>
</evidence>
<dbReference type="Pfam" id="PF12704">
    <property type="entry name" value="MacB_PCD"/>
    <property type="match status" value="1"/>
</dbReference>
<evidence type="ECO:0000259" key="9">
    <source>
        <dbReference type="Pfam" id="PF02687"/>
    </source>
</evidence>
<evidence type="ECO:0000313" key="11">
    <source>
        <dbReference type="EMBL" id="AUB84746.1"/>
    </source>
</evidence>
<name>A0A2K8UGN7_9GAMM</name>
<dbReference type="InterPro" id="IPR011925">
    <property type="entry name" value="LolCE_TM"/>
</dbReference>
<sequence length="416" mass="45183">MFHPIPLYIGLRYTRAKRRNHFISFISLISMLGIMLGIMALIVVLSVMNGFHQEIRERILSMASHATLSDPNGGGMADWREVLEKVRAHPDVVGAAPFVEVQAMLVGPSNVSGALVRGIVPVEEDQVAELRRDMVHGSVDDLKAGDFNIVLGRDLAQFLGVVPGDKVTVVTPQVSATPVGVMPRLKRFTVSGVFSVGMADYDRSAAFIQLDDAAKLMAFGDAVSGVRLKLTDMWEAPRQAREIAYDLGGLYRLVDWTQVHANFFRALAIEKRMMSVILSLIVAVAAFNIVSALVMAVTDKRADIAVLRTLGASPLSVMGIFIVQGTAIGLIGTLLGVVTGVLLALNLEPIIVGIETLFGVRFLDPSIYYISELPSDVHWQDVVVIAVSAFVMSIVATLYPAWRAANTQPAEALRYE</sequence>
<proteinExistence type="inferred from homology"/>
<keyword evidence="6 8" id="KW-1133">Transmembrane helix</keyword>
<feature type="domain" description="ABC3 transporter permease C-terminal" evidence="9">
    <location>
        <begin position="276"/>
        <end position="409"/>
    </location>
</feature>
<dbReference type="AlphaFoldDB" id="A0A2K8UGN7"/>
<dbReference type="GO" id="GO:0042953">
    <property type="term" value="P:lipoprotein transport"/>
    <property type="evidence" value="ECO:0007669"/>
    <property type="project" value="InterPro"/>
</dbReference>
<dbReference type="PANTHER" id="PTHR30489">
    <property type="entry name" value="LIPOPROTEIN-RELEASING SYSTEM TRANSMEMBRANE PROTEIN LOLE"/>
    <property type="match status" value="1"/>
</dbReference>
<evidence type="ECO:0000256" key="5">
    <source>
        <dbReference type="ARBA" id="ARBA00022692"/>
    </source>
</evidence>
<evidence type="ECO:0000256" key="3">
    <source>
        <dbReference type="ARBA" id="ARBA00022448"/>
    </source>
</evidence>
<reference evidence="11 12" key="1">
    <citation type="submission" date="2017-03" db="EMBL/GenBank/DDBJ databases">
        <title>Complete genome sequence of Candidatus 'Thiodictyon syntrophicum' sp. nov. strain Cad16T, a photolithoautotroph purple sulfur bacterium isolated from an alpine meromictic lake.</title>
        <authorList>
            <person name="Luedin S.M."/>
            <person name="Pothier J.F."/>
            <person name="Danza F."/>
            <person name="Storelli N."/>
            <person name="Wittwer M."/>
            <person name="Tonolla M."/>
        </authorList>
    </citation>
    <scope>NUCLEOTIDE SEQUENCE [LARGE SCALE GENOMIC DNA]</scope>
    <source>
        <strain evidence="11 12">Cad16T</strain>
    </source>
</reference>
<dbReference type="RefSeq" id="WP_100922400.1">
    <property type="nucleotide sequence ID" value="NZ_CP020370.1"/>
</dbReference>
<feature type="transmembrane region" description="Helical" evidence="8">
    <location>
        <begin position="317"/>
        <end position="343"/>
    </location>
</feature>
<evidence type="ECO:0000256" key="2">
    <source>
        <dbReference type="ARBA" id="ARBA00005236"/>
    </source>
</evidence>
<dbReference type="OrthoDB" id="9808461at2"/>
<keyword evidence="12" id="KW-1185">Reference proteome</keyword>
<evidence type="ECO:0000256" key="6">
    <source>
        <dbReference type="ARBA" id="ARBA00022989"/>
    </source>
</evidence>
<dbReference type="InterPro" id="IPR003838">
    <property type="entry name" value="ABC3_permease_C"/>
</dbReference>
<evidence type="ECO:0000259" key="10">
    <source>
        <dbReference type="Pfam" id="PF12704"/>
    </source>
</evidence>
<feature type="transmembrane region" description="Helical" evidence="8">
    <location>
        <begin position="382"/>
        <end position="402"/>
    </location>
</feature>
<evidence type="ECO:0000313" key="12">
    <source>
        <dbReference type="Proteomes" id="UP000232638"/>
    </source>
</evidence>
<organism evidence="11 12">
    <name type="scientific">Candidatus Thiodictyon syntrophicum</name>
    <dbReference type="NCBI Taxonomy" id="1166950"/>
    <lineage>
        <taxon>Bacteria</taxon>
        <taxon>Pseudomonadati</taxon>
        <taxon>Pseudomonadota</taxon>
        <taxon>Gammaproteobacteria</taxon>
        <taxon>Chromatiales</taxon>
        <taxon>Chromatiaceae</taxon>
        <taxon>Thiodictyon</taxon>
    </lineage>
</organism>
<dbReference type="InterPro" id="IPR025857">
    <property type="entry name" value="MacB_PCD"/>
</dbReference>
<keyword evidence="5 8" id="KW-0812">Transmembrane</keyword>
<dbReference type="InterPro" id="IPR051447">
    <property type="entry name" value="Lipoprotein-release_system"/>
</dbReference>
<feature type="transmembrane region" description="Helical" evidence="8">
    <location>
        <begin position="275"/>
        <end position="297"/>
    </location>
</feature>
<feature type="transmembrane region" description="Helical" evidence="8">
    <location>
        <begin position="22"/>
        <end position="48"/>
    </location>
</feature>
<dbReference type="KEGG" id="tsy:THSYN_12515"/>